<dbReference type="KEGG" id="dwd:DSCW_53750"/>
<evidence type="ECO:0000256" key="1">
    <source>
        <dbReference type="ARBA" id="ARBA00022729"/>
    </source>
</evidence>
<proteinExistence type="predicted"/>
<evidence type="ECO:0000313" key="4">
    <source>
        <dbReference type="EMBL" id="BBO77958.1"/>
    </source>
</evidence>
<dbReference type="EMBL" id="AP021875">
    <property type="protein sequence ID" value="BBO77958.1"/>
    <property type="molecule type" value="Genomic_DNA"/>
</dbReference>
<dbReference type="InterPro" id="IPR050811">
    <property type="entry name" value="Phosphate_ABC_transporter"/>
</dbReference>
<dbReference type="Gene3D" id="3.40.190.10">
    <property type="entry name" value="Periplasmic binding protein-like II"/>
    <property type="match status" value="2"/>
</dbReference>
<dbReference type="AlphaFoldDB" id="A0A5K7ZA81"/>
<feature type="chain" id="PRO_5024347811" description="PBP domain-containing protein" evidence="2">
    <location>
        <begin position="25"/>
        <end position="263"/>
    </location>
</feature>
<dbReference type="PANTHER" id="PTHR30570:SF1">
    <property type="entry name" value="PHOSPHATE-BINDING PROTEIN PSTS"/>
    <property type="match status" value="1"/>
</dbReference>
<dbReference type="Pfam" id="PF12849">
    <property type="entry name" value="PBP_like_2"/>
    <property type="match status" value="1"/>
</dbReference>
<dbReference type="InterPro" id="IPR024370">
    <property type="entry name" value="PBP_domain"/>
</dbReference>
<organism evidence="4 5">
    <name type="scientific">Desulfosarcina widdelii</name>
    <dbReference type="NCBI Taxonomy" id="947919"/>
    <lineage>
        <taxon>Bacteria</taxon>
        <taxon>Pseudomonadati</taxon>
        <taxon>Thermodesulfobacteriota</taxon>
        <taxon>Desulfobacteria</taxon>
        <taxon>Desulfobacterales</taxon>
        <taxon>Desulfosarcinaceae</taxon>
        <taxon>Desulfosarcina</taxon>
    </lineage>
</organism>
<protein>
    <recommendedName>
        <fullName evidence="3">PBP domain-containing protein</fullName>
    </recommendedName>
</protein>
<dbReference type="OrthoDB" id="9783488at2"/>
<accession>A0A5K7ZA81</accession>
<evidence type="ECO:0000259" key="3">
    <source>
        <dbReference type="Pfam" id="PF12849"/>
    </source>
</evidence>
<dbReference type="RefSeq" id="WP_155306638.1">
    <property type="nucleotide sequence ID" value="NZ_AP021875.1"/>
</dbReference>
<sequence length="263" mass="29131">MRKWPYLLAAVLLLNLLTAAPLTAAETLNFSCSAQVAEAFGKPLMQEFIDNSGIVVHTHVSSSNLAISRLLNGFSQIAGSARPLRRQEIETALIEIPICRDPLAIIVHRDCSAASLTSDQVRRIFNSEIDNWKEICGKDQPVTAIVPGKETAAFANFHRLAMRMNDIRYDFMTWKSTAAVEAVRYMPGAISFIGHVAVMDTPDIKMLAIDGKSVTDTDYPFMQTFSLVTRGKPEQTARALIDYALSDRVTNFIVTHDMIPVID</sequence>
<name>A0A5K7ZA81_9BACT</name>
<evidence type="ECO:0000256" key="2">
    <source>
        <dbReference type="SAM" id="SignalP"/>
    </source>
</evidence>
<feature type="domain" description="PBP" evidence="3">
    <location>
        <begin position="20"/>
        <end position="248"/>
    </location>
</feature>
<reference evidence="4 5" key="1">
    <citation type="submission" date="2019-11" db="EMBL/GenBank/DDBJ databases">
        <title>Comparative genomics of hydrocarbon-degrading Desulfosarcina strains.</title>
        <authorList>
            <person name="Watanabe M."/>
            <person name="Kojima H."/>
            <person name="Fukui M."/>
        </authorList>
    </citation>
    <scope>NUCLEOTIDE SEQUENCE [LARGE SCALE GENOMIC DNA]</scope>
    <source>
        <strain evidence="4 5">PP31</strain>
    </source>
</reference>
<keyword evidence="1 2" id="KW-0732">Signal</keyword>
<dbReference type="Proteomes" id="UP000427769">
    <property type="component" value="Chromosome"/>
</dbReference>
<gene>
    <name evidence="4" type="ORF">DSCW_53750</name>
</gene>
<dbReference type="SUPFAM" id="SSF53850">
    <property type="entry name" value="Periplasmic binding protein-like II"/>
    <property type="match status" value="1"/>
</dbReference>
<keyword evidence="5" id="KW-1185">Reference proteome</keyword>
<evidence type="ECO:0000313" key="5">
    <source>
        <dbReference type="Proteomes" id="UP000427769"/>
    </source>
</evidence>
<dbReference type="PANTHER" id="PTHR30570">
    <property type="entry name" value="PERIPLASMIC PHOSPHATE BINDING COMPONENT OF PHOSPHATE ABC TRANSPORTER"/>
    <property type="match status" value="1"/>
</dbReference>
<feature type="signal peptide" evidence="2">
    <location>
        <begin position="1"/>
        <end position="24"/>
    </location>
</feature>